<feature type="non-terminal residue" evidence="2">
    <location>
        <position position="1"/>
    </location>
</feature>
<proteinExistence type="predicted"/>
<gene>
    <name evidence="2" type="ORF">CUNI_LOCUS5217</name>
</gene>
<evidence type="ECO:0000313" key="2">
    <source>
        <dbReference type="EMBL" id="CAG5119659.1"/>
    </source>
</evidence>
<accession>A0A8S3YRG5</accession>
<evidence type="ECO:0000313" key="3">
    <source>
        <dbReference type="Proteomes" id="UP000678393"/>
    </source>
</evidence>
<keyword evidence="1" id="KW-1133">Transmembrane helix</keyword>
<name>A0A8S3YRG5_9EUPU</name>
<comment type="caution">
    <text evidence="2">The sequence shown here is derived from an EMBL/GenBank/DDBJ whole genome shotgun (WGS) entry which is preliminary data.</text>
</comment>
<keyword evidence="1" id="KW-0812">Transmembrane</keyword>
<evidence type="ECO:0000256" key="1">
    <source>
        <dbReference type="SAM" id="Phobius"/>
    </source>
</evidence>
<feature type="transmembrane region" description="Helical" evidence="1">
    <location>
        <begin position="6"/>
        <end position="24"/>
    </location>
</feature>
<keyword evidence="3" id="KW-1185">Reference proteome</keyword>
<organism evidence="2 3">
    <name type="scientific">Candidula unifasciata</name>
    <dbReference type="NCBI Taxonomy" id="100452"/>
    <lineage>
        <taxon>Eukaryota</taxon>
        <taxon>Metazoa</taxon>
        <taxon>Spiralia</taxon>
        <taxon>Lophotrochozoa</taxon>
        <taxon>Mollusca</taxon>
        <taxon>Gastropoda</taxon>
        <taxon>Heterobranchia</taxon>
        <taxon>Euthyneura</taxon>
        <taxon>Panpulmonata</taxon>
        <taxon>Eupulmonata</taxon>
        <taxon>Stylommatophora</taxon>
        <taxon>Helicina</taxon>
        <taxon>Helicoidea</taxon>
        <taxon>Geomitridae</taxon>
        <taxon>Candidula</taxon>
    </lineage>
</organism>
<dbReference type="Proteomes" id="UP000678393">
    <property type="component" value="Unassembled WGS sequence"/>
</dbReference>
<keyword evidence="1" id="KW-0472">Membrane</keyword>
<dbReference type="EMBL" id="CAJHNH020000751">
    <property type="protein sequence ID" value="CAG5119659.1"/>
    <property type="molecule type" value="Genomic_DNA"/>
</dbReference>
<protein>
    <submittedName>
        <fullName evidence="2">Uncharacterized protein</fullName>
    </submittedName>
</protein>
<sequence>MAGHCGSTMTVMCLSHLILLLIMVDFSLTQRSYPTITDVSAIDNQYLREDLPL</sequence>
<dbReference type="AlphaFoldDB" id="A0A8S3YRG5"/>
<reference evidence="2" key="1">
    <citation type="submission" date="2021-04" db="EMBL/GenBank/DDBJ databases">
        <authorList>
            <consortium name="Molecular Ecology Group"/>
        </authorList>
    </citation>
    <scope>NUCLEOTIDE SEQUENCE</scope>
</reference>